<evidence type="ECO:0000313" key="3">
    <source>
        <dbReference type="Proteomes" id="UP001500665"/>
    </source>
</evidence>
<evidence type="ECO:0000259" key="1">
    <source>
        <dbReference type="PROSITE" id="PS51704"/>
    </source>
</evidence>
<accession>A0ABN1RW05</accession>
<sequence>MRYAFLDHDGPLAFAHRGGALGAPENTMAAFQRAVDLGYRYIETDAQATADGVLLAFHDPHLSRVTDRRGLIARLPYREVSGARVAGVEPIPLLEEALGSFPATRFNIDIKDQPAIGPLVRVLHRTKAWDRVCITSFSTRRLAQLRVRAALFTREPVCTALGPRGVAAVRFGGAAARTAAAGVACAQIPHSLGPVPFATASYIAQAHALGLSVHAWTVNDAATMERLLDAGVDGIMTDDLEALRGVLAGRGQWHAAAG</sequence>
<dbReference type="Proteomes" id="UP001500665">
    <property type="component" value="Unassembled WGS sequence"/>
</dbReference>
<dbReference type="RefSeq" id="WP_344245652.1">
    <property type="nucleotide sequence ID" value="NZ_BAAAHH010000039.1"/>
</dbReference>
<gene>
    <name evidence="2" type="ORF">GCM10009550_66540</name>
</gene>
<evidence type="ECO:0000313" key="2">
    <source>
        <dbReference type="EMBL" id="GAA0965717.1"/>
    </source>
</evidence>
<dbReference type="Gene3D" id="3.20.20.190">
    <property type="entry name" value="Phosphatidylinositol (PI) phosphodiesterase"/>
    <property type="match status" value="1"/>
</dbReference>
<dbReference type="InterPro" id="IPR030395">
    <property type="entry name" value="GP_PDE_dom"/>
</dbReference>
<dbReference type="EMBL" id="BAAAHH010000039">
    <property type="protein sequence ID" value="GAA0965717.1"/>
    <property type="molecule type" value="Genomic_DNA"/>
</dbReference>
<feature type="domain" description="GP-PDE" evidence="1">
    <location>
        <begin position="11"/>
        <end position="247"/>
    </location>
</feature>
<dbReference type="PANTHER" id="PTHR43805:SF1">
    <property type="entry name" value="GP-PDE DOMAIN-CONTAINING PROTEIN"/>
    <property type="match status" value="1"/>
</dbReference>
<dbReference type="InterPro" id="IPR017946">
    <property type="entry name" value="PLC-like_Pdiesterase_TIM-brl"/>
</dbReference>
<dbReference type="Pfam" id="PF03009">
    <property type="entry name" value="GDPD"/>
    <property type="match status" value="1"/>
</dbReference>
<comment type="caution">
    <text evidence="2">The sequence shown here is derived from an EMBL/GenBank/DDBJ whole genome shotgun (WGS) entry which is preliminary data.</text>
</comment>
<dbReference type="PROSITE" id="PS51704">
    <property type="entry name" value="GP_PDE"/>
    <property type="match status" value="1"/>
</dbReference>
<proteinExistence type="predicted"/>
<dbReference type="PANTHER" id="PTHR43805">
    <property type="entry name" value="GLYCEROPHOSPHORYL DIESTER PHOSPHODIESTERASE"/>
    <property type="match status" value="1"/>
</dbReference>
<keyword evidence="3" id="KW-1185">Reference proteome</keyword>
<name>A0ABN1RW05_9ACTN</name>
<reference evidence="2 3" key="1">
    <citation type="journal article" date="2019" name="Int. J. Syst. Evol. Microbiol.">
        <title>The Global Catalogue of Microorganisms (GCM) 10K type strain sequencing project: providing services to taxonomists for standard genome sequencing and annotation.</title>
        <authorList>
            <consortium name="The Broad Institute Genomics Platform"/>
            <consortium name="The Broad Institute Genome Sequencing Center for Infectious Disease"/>
            <person name="Wu L."/>
            <person name="Ma J."/>
        </authorList>
    </citation>
    <scope>NUCLEOTIDE SEQUENCE [LARGE SCALE GENOMIC DNA]</scope>
    <source>
        <strain evidence="2 3">JCM 10696</strain>
    </source>
</reference>
<organism evidence="2 3">
    <name type="scientific">Actinocorallia libanotica</name>
    <dbReference type="NCBI Taxonomy" id="46162"/>
    <lineage>
        <taxon>Bacteria</taxon>
        <taxon>Bacillati</taxon>
        <taxon>Actinomycetota</taxon>
        <taxon>Actinomycetes</taxon>
        <taxon>Streptosporangiales</taxon>
        <taxon>Thermomonosporaceae</taxon>
        <taxon>Actinocorallia</taxon>
    </lineage>
</organism>
<protein>
    <submittedName>
        <fullName evidence="2">Glycerophosphodiester phosphodiesterase</fullName>
    </submittedName>
</protein>
<dbReference type="SUPFAM" id="SSF51695">
    <property type="entry name" value="PLC-like phosphodiesterases"/>
    <property type="match status" value="1"/>
</dbReference>